<keyword evidence="2" id="KW-1185">Reference proteome</keyword>
<protein>
    <submittedName>
        <fullName evidence="1">Uncharacterized protein</fullName>
    </submittedName>
</protein>
<sequence>MVAALVVLAVAGVLLRIHWDDLFPPPQQAAEQGTDAYRACLDKRLADIAAMREQDVIAAERAELFRQRAEAYCRAREGGGSVPTGPVLPGN</sequence>
<evidence type="ECO:0000313" key="2">
    <source>
        <dbReference type="Proteomes" id="UP000253941"/>
    </source>
</evidence>
<accession>A0A369TEH9</accession>
<dbReference type="EMBL" id="QPMH01000001">
    <property type="protein sequence ID" value="RDD63761.1"/>
    <property type="molecule type" value="Genomic_DNA"/>
</dbReference>
<organism evidence="1 2">
    <name type="scientific">Ferruginivarius sediminum</name>
    <dbReference type="NCBI Taxonomy" id="2661937"/>
    <lineage>
        <taxon>Bacteria</taxon>
        <taxon>Pseudomonadati</taxon>
        <taxon>Pseudomonadota</taxon>
        <taxon>Alphaproteobacteria</taxon>
        <taxon>Rhodospirillales</taxon>
        <taxon>Rhodospirillaceae</taxon>
        <taxon>Ferruginivarius</taxon>
    </lineage>
</organism>
<evidence type="ECO:0000313" key="1">
    <source>
        <dbReference type="EMBL" id="RDD63761.1"/>
    </source>
</evidence>
<gene>
    <name evidence="1" type="ORF">DRB17_00875</name>
</gene>
<dbReference type="AlphaFoldDB" id="A0A369TEH9"/>
<name>A0A369TEH9_9PROT</name>
<dbReference type="Proteomes" id="UP000253941">
    <property type="component" value="Unassembled WGS sequence"/>
</dbReference>
<proteinExistence type="predicted"/>
<reference evidence="1 2" key="1">
    <citation type="submission" date="2018-07" db="EMBL/GenBank/DDBJ databases">
        <title>Venubactetium sediminum gen. nov., sp. nov., isolated from a marine solar saltern.</title>
        <authorList>
            <person name="Wang S."/>
        </authorList>
    </citation>
    <scope>NUCLEOTIDE SEQUENCE [LARGE SCALE GENOMIC DNA]</scope>
    <source>
        <strain evidence="1 2">WD2A32</strain>
    </source>
</reference>
<comment type="caution">
    <text evidence="1">The sequence shown here is derived from an EMBL/GenBank/DDBJ whole genome shotgun (WGS) entry which is preliminary data.</text>
</comment>